<dbReference type="OrthoDB" id="997411at2759"/>
<keyword evidence="2" id="KW-0548">Nucleotidyltransferase</keyword>
<name>A0A5B6WRN9_9ROSI</name>
<dbReference type="InterPro" id="IPR000477">
    <property type="entry name" value="RT_dom"/>
</dbReference>
<keyword evidence="2" id="KW-0808">Transferase</keyword>
<keyword evidence="2" id="KW-0695">RNA-directed DNA polymerase</keyword>
<feature type="domain" description="Reverse transcriptase" evidence="1">
    <location>
        <begin position="1"/>
        <end position="102"/>
    </location>
</feature>
<accession>A0A5B6WRN9</accession>
<dbReference type="AlphaFoldDB" id="A0A5B6WRN9"/>
<protein>
    <submittedName>
        <fullName evidence="2">Reverse transcriptase</fullName>
    </submittedName>
</protein>
<dbReference type="PROSITE" id="PS50878">
    <property type="entry name" value="RT_POL"/>
    <property type="match status" value="1"/>
</dbReference>
<dbReference type="GO" id="GO:0003964">
    <property type="term" value="F:RNA-directed DNA polymerase activity"/>
    <property type="evidence" value="ECO:0007669"/>
    <property type="project" value="UniProtKB-KW"/>
</dbReference>
<evidence type="ECO:0000259" key="1">
    <source>
        <dbReference type="PROSITE" id="PS50878"/>
    </source>
</evidence>
<proteinExistence type="predicted"/>
<sequence length="174" mass="20043">MLLNTQDANLTKGIRASRNGPHVNHLFFADDALIFIRNNKKVVEAFMRIIKDFMHVLGQQLNLDKSMVFFSQKIPMDQRRVLGNMLCMKVVESLDNYLGLPLHIRKKSQKLLKASLTDSHAESLASVKGSSSMGEEKFSLNLFYNPCLLMLFLGMIEEMQAKMRRMWWMSKDKG</sequence>
<reference evidence="3" key="1">
    <citation type="journal article" date="2019" name="Plant Biotechnol. J.">
        <title>Genome sequencing of the Australian wild diploid species Gossypium australe highlights disease resistance and delayed gland morphogenesis.</title>
        <authorList>
            <person name="Cai Y."/>
            <person name="Cai X."/>
            <person name="Wang Q."/>
            <person name="Wang P."/>
            <person name="Zhang Y."/>
            <person name="Cai C."/>
            <person name="Xu Y."/>
            <person name="Wang K."/>
            <person name="Zhou Z."/>
            <person name="Wang C."/>
            <person name="Geng S."/>
            <person name="Li B."/>
            <person name="Dong Q."/>
            <person name="Hou Y."/>
            <person name="Wang H."/>
            <person name="Ai P."/>
            <person name="Liu Z."/>
            <person name="Yi F."/>
            <person name="Sun M."/>
            <person name="An G."/>
            <person name="Cheng J."/>
            <person name="Zhang Y."/>
            <person name="Shi Q."/>
            <person name="Xie Y."/>
            <person name="Shi X."/>
            <person name="Chang Y."/>
            <person name="Huang F."/>
            <person name="Chen Y."/>
            <person name="Hong S."/>
            <person name="Mi L."/>
            <person name="Sun Q."/>
            <person name="Zhang L."/>
            <person name="Zhou B."/>
            <person name="Peng R."/>
            <person name="Zhang X."/>
            <person name="Liu F."/>
        </authorList>
    </citation>
    <scope>NUCLEOTIDE SEQUENCE [LARGE SCALE GENOMIC DNA]</scope>
    <source>
        <strain evidence="3">cv. PA1801</strain>
    </source>
</reference>
<comment type="caution">
    <text evidence="2">The sequence shown here is derived from an EMBL/GenBank/DDBJ whole genome shotgun (WGS) entry which is preliminary data.</text>
</comment>
<evidence type="ECO:0000313" key="2">
    <source>
        <dbReference type="EMBL" id="KAA3484569.1"/>
    </source>
</evidence>
<gene>
    <name evidence="2" type="ORF">EPI10_006645</name>
</gene>
<keyword evidence="3" id="KW-1185">Reference proteome</keyword>
<dbReference type="EMBL" id="SMMG02000002">
    <property type="protein sequence ID" value="KAA3484569.1"/>
    <property type="molecule type" value="Genomic_DNA"/>
</dbReference>
<dbReference type="Proteomes" id="UP000325315">
    <property type="component" value="Unassembled WGS sequence"/>
</dbReference>
<evidence type="ECO:0000313" key="3">
    <source>
        <dbReference type="Proteomes" id="UP000325315"/>
    </source>
</evidence>
<organism evidence="2 3">
    <name type="scientific">Gossypium australe</name>
    <dbReference type="NCBI Taxonomy" id="47621"/>
    <lineage>
        <taxon>Eukaryota</taxon>
        <taxon>Viridiplantae</taxon>
        <taxon>Streptophyta</taxon>
        <taxon>Embryophyta</taxon>
        <taxon>Tracheophyta</taxon>
        <taxon>Spermatophyta</taxon>
        <taxon>Magnoliopsida</taxon>
        <taxon>eudicotyledons</taxon>
        <taxon>Gunneridae</taxon>
        <taxon>Pentapetalae</taxon>
        <taxon>rosids</taxon>
        <taxon>malvids</taxon>
        <taxon>Malvales</taxon>
        <taxon>Malvaceae</taxon>
        <taxon>Malvoideae</taxon>
        <taxon>Gossypium</taxon>
    </lineage>
</organism>